<evidence type="ECO:0000259" key="5">
    <source>
        <dbReference type="PROSITE" id="PS50279"/>
    </source>
</evidence>
<dbReference type="FunFam" id="4.10.410.10:FF:000020">
    <property type="entry name" value="Collagen, type VI, alpha 3"/>
    <property type="match status" value="1"/>
</dbReference>
<evidence type="ECO:0000256" key="4">
    <source>
        <dbReference type="SAM" id="SignalP"/>
    </source>
</evidence>
<evidence type="ECO:0000256" key="1">
    <source>
        <dbReference type="ARBA" id="ARBA00022690"/>
    </source>
</evidence>
<sequence length="88" mass="9652">MKRLLLITLFVVATISLALGQSSSCNLPSSVVGICRARVPSWSYNKQSNSCEFFNYGGCRGNANRFPTKESCERQCLKKATVKLAKSS</sequence>
<dbReference type="InterPro" id="IPR020901">
    <property type="entry name" value="Prtase_inh_Kunz-CS"/>
</dbReference>
<evidence type="ECO:0000313" key="6">
    <source>
        <dbReference type="EnsemblMetazoa" id="MDOA006675-PA"/>
    </source>
</evidence>
<proteinExistence type="predicted"/>
<dbReference type="Gene3D" id="4.10.410.10">
    <property type="entry name" value="Pancreatic trypsin inhibitor Kunitz domain"/>
    <property type="match status" value="1"/>
</dbReference>
<feature type="domain" description="BPTI/Kunitz inhibitor" evidence="5">
    <location>
        <begin position="25"/>
        <end position="76"/>
    </location>
</feature>
<dbReference type="EnsemblMetazoa" id="MDOA006675-RA">
    <property type="protein sequence ID" value="MDOA006675-PA"/>
    <property type="gene ID" value="MDOA006675"/>
</dbReference>
<dbReference type="VEuPathDB" id="VectorBase:MDOA006675"/>
<dbReference type="RefSeq" id="XP_005190040.2">
    <property type="nucleotide sequence ID" value="XM_005189983.4"/>
</dbReference>
<dbReference type="InterPro" id="IPR050098">
    <property type="entry name" value="TFPI/VKTCI-like"/>
</dbReference>
<organism evidence="6">
    <name type="scientific">Musca domestica</name>
    <name type="common">House fly</name>
    <dbReference type="NCBI Taxonomy" id="7370"/>
    <lineage>
        <taxon>Eukaryota</taxon>
        <taxon>Metazoa</taxon>
        <taxon>Ecdysozoa</taxon>
        <taxon>Arthropoda</taxon>
        <taxon>Hexapoda</taxon>
        <taxon>Insecta</taxon>
        <taxon>Pterygota</taxon>
        <taxon>Neoptera</taxon>
        <taxon>Endopterygota</taxon>
        <taxon>Diptera</taxon>
        <taxon>Brachycera</taxon>
        <taxon>Muscomorpha</taxon>
        <taxon>Muscoidea</taxon>
        <taxon>Muscidae</taxon>
        <taxon>Musca</taxon>
    </lineage>
</organism>
<dbReference type="AlphaFoldDB" id="A0A1I8MN13"/>
<name>A0A1I8MN13_MUSDO</name>
<evidence type="ECO:0000256" key="2">
    <source>
        <dbReference type="ARBA" id="ARBA00022900"/>
    </source>
</evidence>
<dbReference type="VEuPathDB" id="VectorBase:MDOMA2_017646"/>
<feature type="chain" id="PRO_5044560595" description="BPTI/Kunitz inhibitor domain-containing protein" evidence="4">
    <location>
        <begin position="21"/>
        <end position="88"/>
    </location>
</feature>
<keyword evidence="3" id="KW-1015">Disulfide bond</keyword>
<dbReference type="SMART" id="SM00131">
    <property type="entry name" value="KU"/>
    <property type="match status" value="1"/>
</dbReference>
<feature type="signal peptide" evidence="4">
    <location>
        <begin position="1"/>
        <end position="20"/>
    </location>
</feature>
<dbReference type="eggNOG" id="KOG4295">
    <property type="taxonomic scope" value="Eukaryota"/>
</dbReference>
<dbReference type="SUPFAM" id="SSF57362">
    <property type="entry name" value="BPTI-like"/>
    <property type="match status" value="1"/>
</dbReference>
<gene>
    <name evidence="6" type="primary">101889500</name>
</gene>
<keyword evidence="4" id="KW-0732">Signal</keyword>
<dbReference type="PROSITE" id="PS50279">
    <property type="entry name" value="BPTI_KUNITZ_2"/>
    <property type="match status" value="1"/>
</dbReference>
<evidence type="ECO:0000256" key="3">
    <source>
        <dbReference type="ARBA" id="ARBA00023157"/>
    </source>
</evidence>
<dbReference type="PROSITE" id="PS00280">
    <property type="entry name" value="BPTI_KUNITZ_1"/>
    <property type="match status" value="1"/>
</dbReference>
<dbReference type="GO" id="GO:0005615">
    <property type="term" value="C:extracellular space"/>
    <property type="evidence" value="ECO:0007669"/>
    <property type="project" value="TreeGrafter"/>
</dbReference>
<dbReference type="OrthoDB" id="4473401at2759"/>
<dbReference type="PANTHER" id="PTHR10083:SF374">
    <property type="entry name" value="BPTI_KUNITZ INHIBITOR DOMAIN-CONTAINING PROTEIN"/>
    <property type="match status" value="1"/>
</dbReference>
<keyword evidence="1" id="KW-0646">Protease inhibitor</keyword>
<dbReference type="GO" id="GO:0004867">
    <property type="term" value="F:serine-type endopeptidase inhibitor activity"/>
    <property type="evidence" value="ECO:0007669"/>
    <property type="project" value="UniProtKB-KW"/>
</dbReference>
<dbReference type="PRINTS" id="PR00759">
    <property type="entry name" value="BASICPTASE"/>
</dbReference>
<dbReference type="Pfam" id="PF00014">
    <property type="entry name" value="Kunitz_BPTI"/>
    <property type="match status" value="1"/>
</dbReference>
<dbReference type="InterPro" id="IPR002223">
    <property type="entry name" value="Kunitz_BPTI"/>
</dbReference>
<dbReference type="PANTHER" id="PTHR10083">
    <property type="entry name" value="KUNITZ-TYPE PROTEASE INHIBITOR-RELATED"/>
    <property type="match status" value="1"/>
</dbReference>
<accession>A0A1I8MN13</accession>
<dbReference type="STRING" id="7370.A0A1I8MN13"/>
<protein>
    <recommendedName>
        <fullName evidence="5">BPTI/Kunitz inhibitor domain-containing protein</fullName>
    </recommendedName>
</protein>
<reference evidence="6" key="1">
    <citation type="submission" date="2020-05" db="UniProtKB">
        <authorList>
            <consortium name="EnsemblMetazoa"/>
        </authorList>
    </citation>
    <scope>IDENTIFICATION</scope>
    <source>
        <strain evidence="6">Aabys</strain>
    </source>
</reference>
<dbReference type="KEGG" id="mde:101889500"/>
<dbReference type="InterPro" id="IPR036880">
    <property type="entry name" value="Kunitz_BPTI_sf"/>
</dbReference>
<keyword evidence="2" id="KW-0722">Serine protease inhibitor</keyword>
<dbReference type="CDD" id="cd00109">
    <property type="entry name" value="Kunitz-type"/>
    <property type="match status" value="1"/>
</dbReference>